<dbReference type="EMBL" id="CAMPGE010029352">
    <property type="protein sequence ID" value="CAI2386815.1"/>
    <property type="molecule type" value="Genomic_DNA"/>
</dbReference>
<evidence type="ECO:0000313" key="3">
    <source>
        <dbReference type="Proteomes" id="UP001295684"/>
    </source>
</evidence>
<evidence type="ECO:0000259" key="1">
    <source>
        <dbReference type="PROSITE" id="PS50811"/>
    </source>
</evidence>
<dbReference type="GO" id="GO:0003700">
    <property type="term" value="F:DNA-binding transcription factor activity"/>
    <property type="evidence" value="ECO:0007669"/>
    <property type="project" value="InterPro"/>
</dbReference>
<comment type="caution">
    <text evidence="2">The sequence shown here is derived from an EMBL/GenBank/DDBJ whole genome shotgun (WGS) entry which is preliminary data.</text>
</comment>
<dbReference type="InterPro" id="IPR003657">
    <property type="entry name" value="WRKY_dom"/>
</dbReference>
<evidence type="ECO:0000313" key="2">
    <source>
        <dbReference type="EMBL" id="CAI2386815.1"/>
    </source>
</evidence>
<protein>
    <recommendedName>
        <fullName evidence="1">WRKY domain-containing protein</fullName>
    </recommendedName>
</protein>
<name>A0AAD1Y9M1_EUPCR</name>
<dbReference type="Proteomes" id="UP001295684">
    <property type="component" value="Unassembled WGS sequence"/>
</dbReference>
<keyword evidence="3" id="KW-1185">Reference proteome</keyword>
<reference evidence="2" key="1">
    <citation type="submission" date="2023-07" db="EMBL/GenBank/DDBJ databases">
        <authorList>
            <consortium name="AG Swart"/>
            <person name="Singh M."/>
            <person name="Singh A."/>
            <person name="Seah K."/>
            <person name="Emmerich C."/>
        </authorList>
    </citation>
    <scope>NUCLEOTIDE SEQUENCE</scope>
    <source>
        <strain evidence="2">DP1</strain>
    </source>
</reference>
<feature type="domain" description="WRKY" evidence="1">
    <location>
        <begin position="199"/>
        <end position="256"/>
    </location>
</feature>
<gene>
    <name evidence="2" type="ORF">ECRASSUSDP1_LOCUS28440</name>
</gene>
<sequence length="539" mass="64209">MIVKHPDQIVDDPKLISDNSQLILMRTRDYHPYKRKELKIWLDAFMLKKRIKKSFELKMIEAEDALRQFQQNVPIKPKALVESILKTDFAKKNAVESFHKNSEILQCNPELFFEYKKEKSPSTLPSTLYTKSNGKNISKPVQHARLLAFRNIYVNDIEILTPDMEDFCTHTLHCKNYEDLGETVRILCLMKGFNIIFPRGDKYETILYWCECYGDRKGVQSTKRTGCDFKLQYERTPDRKGYFLYKYQACHNHPIDERNMYLGDYAFQKMNIISKEFRKVAQDPANAKKIEELKKESVDPRENYDYDQEYEDFINGIKPVEDMRVLRSFNRCVYNRKHIRIDAACKSRAFQEFEDGDIQDIEKDGIDSNQSMAGVYTNVKTYPFYPDSDNRHQRILHCAQEFELELLAKNYKRDLTETILDLEEDSFEKYKIAQLSKKKDKIERKLKELPNENLDNLETREKYLKLNQISHNISPYRIFEVTSEWNDNQDGSPCEFLKDTMTQYKIEDDFYVPKRVVNRRKTKKRRPFCRSRGKRACNR</sequence>
<organism evidence="2 3">
    <name type="scientific">Euplotes crassus</name>
    <dbReference type="NCBI Taxonomy" id="5936"/>
    <lineage>
        <taxon>Eukaryota</taxon>
        <taxon>Sar</taxon>
        <taxon>Alveolata</taxon>
        <taxon>Ciliophora</taxon>
        <taxon>Intramacronucleata</taxon>
        <taxon>Spirotrichea</taxon>
        <taxon>Hypotrichia</taxon>
        <taxon>Euplotida</taxon>
        <taxon>Euplotidae</taxon>
        <taxon>Moneuplotes</taxon>
    </lineage>
</organism>
<dbReference type="GO" id="GO:0043565">
    <property type="term" value="F:sequence-specific DNA binding"/>
    <property type="evidence" value="ECO:0007669"/>
    <property type="project" value="InterPro"/>
</dbReference>
<proteinExistence type="predicted"/>
<dbReference type="AlphaFoldDB" id="A0AAD1Y9M1"/>
<accession>A0AAD1Y9M1</accession>
<dbReference type="PROSITE" id="PS50811">
    <property type="entry name" value="WRKY"/>
    <property type="match status" value="1"/>
</dbReference>